<dbReference type="EMBL" id="JAQQWN010000006">
    <property type="protein sequence ID" value="KAK8079572.1"/>
    <property type="molecule type" value="Genomic_DNA"/>
</dbReference>
<name>A0ABR1W832_9PEZI</name>
<dbReference type="Proteomes" id="UP001433268">
    <property type="component" value="Unassembled WGS sequence"/>
</dbReference>
<evidence type="ECO:0000313" key="1">
    <source>
        <dbReference type="EMBL" id="KAK8079572.1"/>
    </source>
</evidence>
<sequence>MWLTWQNSEVILPRRPDDDHHSSSSTCLSSYCSARTAINSRVSDLGVLPGTPPPYASWPDWAGHTPSALGGRDGFTAPDVNGFALGFCTAWTLYQVRAKAEMEE</sequence>
<organism evidence="1 2">
    <name type="scientific">Apiospora hydei</name>
    <dbReference type="NCBI Taxonomy" id="1337664"/>
    <lineage>
        <taxon>Eukaryota</taxon>
        <taxon>Fungi</taxon>
        <taxon>Dikarya</taxon>
        <taxon>Ascomycota</taxon>
        <taxon>Pezizomycotina</taxon>
        <taxon>Sordariomycetes</taxon>
        <taxon>Xylariomycetidae</taxon>
        <taxon>Amphisphaeriales</taxon>
        <taxon>Apiosporaceae</taxon>
        <taxon>Apiospora</taxon>
    </lineage>
</organism>
<keyword evidence="2" id="KW-1185">Reference proteome</keyword>
<evidence type="ECO:0000313" key="2">
    <source>
        <dbReference type="Proteomes" id="UP001433268"/>
    </source>
</evidence>
<accession>A0ABR1W832</accession>
<reference evidence="1 2" key="1">
    <citation type="submission" date="2023-01" db="EMBL/GenBank/DDBJ databases">
        <title>Analysis of 21 Apiospora genomes using comparative genomics revels a genus with tremendous synthesis potential of carbohydrate active enzymes and secondary metabolites.</title>
        <authorList>
            <person name="Sorensen T."/>
        </authorList>
    </citation>
    <scope>NUCLEOTIDE SEQUENCE [LARGE SCALE GENOMIC DNA]</scope>
    <source>
        <strain evidence="1 2">CBS 114990</strain>
    </source>
</reference>
<gene>
    <name evidence="1" type="ORF">PG997_007390</name>
</gene>
<dbReference type="GeneID" id="92044765"/>
<dbReference type="RefSeq" id="XP_066667047.1">
    <property type="nucleotide sequence ID" value="XM_066811705.1"/>
</dbReference>
<protein>
    <submittedName>
        <fullName evidence="1">Uncharacterized protein</fullName>
    </submittedName>
</protein>
<proteinExistence type="predicted"/>
<comment type="caution">
    <text evidence="1">The sequence shown here is derived from an EMBL/GenBank/DDBJ whole genome shotgun (WGS) entry which is preliminary data.</text>
</comment>